<proteinExistence type="predicted"/>
<dbReference type="PANTHER" id="PTHR21219">
    <property type="entry name" value="FI19613P1"/>
    <property type="match status" value="1"/>
</dbReference>
<gene>
    <name evidence="3" type="primary">LOC115224895</name>
</gene>
<feature type="region of interest" description="Disordered" evidence="1">
    <location>
        <begin position="441"/>
        <end position="517"/>
    </location>
</feature>
<dbReference type="RefSeq" id="XP_029651712.1">
    <property type="nucleotide sequence ID" value="XM_029795852.2"/>
</dbReference>
<name>A0A6P7TQU3_9MOLL</name>
<sequence>MSDLTYTLHYLGCSTLSKGTTGLGSIQKPLKEHYFNFHKKVTKSPAEVYMQITYKGLDILTSNGSGSGSFLKNTHYDFNMINYMEAVQFTINKNNTRKTQFAFMPLDEKRIVRSPDKLFSTLEKKNNYLLKISHQPIVVCLLRRQAGLKALDCHVFLSLSTTDATKIVESFNFMQQKSMQKEYIGDFGAASQNAYPKDPRTNEMNFHPLPENQAVGSNAMASGQYPPSHPNERYQLRDEYFRHQVHDDWALDDNNRFPDVRSQHPYGQPQPYNQQPPFPGSPHQNRQVQLSRGHSYYERPTANREGQADYPHNQENRQRFPSKYGRPMSENIRGYGQYPNYDEQQRQAGELHAMTQKTNASESYSPKMPHSQQYQPNSFTSEPLNHSGPMFSLSNLESRQQFDRSDTGQSFEAARNKPIAKVPPHKIAGVKVLPTAFELPKRPISPKPSHQEYDNSAKLSANETNWDKEVVQYRHSSHDHRTPNNRYSNAYAFDSKSGEGSRNHLRSSLSAGEPRPMSMATANDYYKSQIPTMSQNDIYRQYQTNHYPNQLNPNYNPAVRDRQYKPDMSVEQDRHSHANEDAMRRQEYSHNYKQYAASNPHLNIGSKEAEIASMFQNIEIERQHIQSNYNRHDNMNFEKSLGYYP</sequence>
<feature type="region of interest" description="Disordered" evidence="1">
    <location>
        <begin position="211"/>
        <end position="232"/>
    </location>
</feature>
<dbReference type="Proteomes" id="UP000515154">
    <property type="component" value="Linkage group LG26"/>
</dbReference>
<feature type="compositionally biased region" description="Polar residues" evidence="1">
    <location>
        <begin position="282"/>
        <end position="291"/>
    </location>
</feature>
<feature type="compositionally biased region" description="Polar residues" evidence="1">
    <location>
        <begin position="356"/>
        <end position="384"/>
    </location>
</feature>
<feature type="compositionally biased region" description="Basic and acidic residues" evidence="1">
    <location>
        <begin position="252"/>
        <end position="262"/>
    </location>
</feature>
<feature type="region of interest" description="Disordered" evidence="1">
    <location>
        <begin position="303"/>
        <end position="338"/>
    </location>
</feature>
<evidence type="ECO:0000256" key="1">
    <source>
        <dbReference type="SAM" id="MobiDB-lite"/>
    </source>
</evidence>
<accession>A0A6P7TQU3</accession>
<organism evidence="2 3">
    <name type="scientific">Octopus sinensis</name>
    <name type="common">East Asian common octopus</name>
    <dbReference type="NCBI Taxonomy" id="2607531"/>
    <lineage>
        <taxon>Eukaryota</taxon>
        <taxon>Metazoa</taxon>
        <taxon>Spiralia</taxon>
        <taxon>Lophotrochozoa</taxon>
        <taxon>Mollusca</taxon>
        <taxon>Cephalopoda</taxon>
        <taxon>Coleoidea</taxon>
        <taxon>Octopodiformes</taxon>
        <taxon>Octopoda</taxon>
        <taxon>Incirrata</taxon>
        <taxon>Octopodidae</taxon>
        <taxon>Octopus</taxon>
    </lineage>
</organism>
<evidence type="ECO:0000313" key="2">
    <source>
        <dbReference type="Proteomes" id="UP000515154"/>
    </source>
</evidence>
<dbReference type="PANTHER" id="PTHR21219:SF4">
    <property type="entry name" value="PID DOMAIN-CONTAINING PROTEIN"/>
    <property type="match status" value="1"/>
</dbReference>
<feature type="region of interest" description="Disordered" evidence="1">
    <location>
        <begin position="356"/>
        <end position="417"/>
    </location>
</feature>
<evidence type="ECO:0000313" key="3">
    <source>
        <dbReference type="RefSeq" id="XP_029651712.1"/>
    </source>
</evidence>
<feature type="region of interest" description="Disordered" evidence="1">
    <location>
        <begin position="252"/>
        <end position="291"/>
    </location>
</feature>
<keyword evidence="2" id="KW-1185">Reference proteome</keyword>
<reference evidence="3" key="1">
    <citation type="submission" date="2025-08" db="UniProtKB">
        <authorList>
            <consortium name="RefSeq"/>
        </authorList>
    </citation>
    <scope>IDENTIFICATION</scope>
</reference>
<dbReference type="KEGG" id="osn:115224895"/>
<dbReference type="AlphaFoldDB" id="A0A6P7TQU3"/>
<feature type="compositionally biased region" description="Low complexity" evidence="1">
    <location>
        <begin position="263"/>
        <end position="273"/>
    </location>
</feature>
<protein>
    <submittedName>
        <fullName evidence="3">Uncharacterized protein LOC115224895</fullName>
    </submittedName>
</protein>